<name>I2HAL7_CAEEL</name>
<accession>I2HAL7</accession>
<evidence type="ECO:0000313" key="3">
    <source>
        <dbReference type="WormBase" id="F44D12.19"/>
    </source>
</evidence>
<reference evidence="1 2" key="1">
    <citation type="journal article" date="1998" name="Science">
        <title>Genome sequence of the nematode C. elegans: a platform for investigating biology.</title>
        <authorList>
            <consortium name="The C. elegans sequencing consortium"/>
            <person name="Sulson J.E."/>
            <person name="Waterston R."/>
        </authorList>
    </citation>
    <scope>NUCLEOTIDE SEQUENCE [LARGE SCALE GENOMIC DNA]</scope>
    <source>
        <strain evidence="1 2">Bristol N2</strain>
    </source>
</reference>
<dbReference type="EMBL" id="BX284604">
    <property type="protein sequence ID" value="CCH63946.1"/>
    <property type="molecule type" value="Genomic_DNA"/>
</dbReference>
<evidence type="ECO:0000313" key="2">
    <source>
        <dbReference type="Proteomes" id="UP000001940"/>
    </source>
</evidence>
<dbReference type="RefSeq" id="NP_001263770.1">
    <property type="nucleotide sequence ID" value="NM_001276841.1"/>
</dbReference>
<proteinExistence type="predicted"/>
<dbReference type="AGR" id="WB:WBGene00219418"/>
<keyword evidence="2" id="KW-1185">Reference proteome</keyword>
<dbReference type="PaxDb" id="6239-F44D12.19"/>
<dbReference type="Bgee" id="WBGene00219418">
    <property type="expression patterns" value="Expressed in pharyngeal muscle cell (C elegans) and 2 other cell types or tissues"/>
</dbReference>
<dbReference type="KEGG" id="cel:CELE_F44D12.19"/>
<dbReference type="AlphaFoldDB" id="I2HAL7"/>
<dbReference type="CTD" id="24104583"/>
<sequence>MVQQIILRDELLTTGSSKTRCGLIAEMMVTQESYEERIGVTLSHTDMVQEYLNNF</sequence>
<dbReference type="Proteomes" id="UP000001940">
    <property type="component" value="Chromosome IV"/>
</dbReference>
<dbReference type="HOGENOM" id="CLU_3034379_0_0_1"/>
<gene>
    <name evidence="1" type="ORF">CELE_F44D12.19</name>
    <name evidence="1 3" type="ORF">F44D12.19</name>
</gene>
<dbReference type="InParanoid" id="I2HAL7"/>
<dbReference type="WormBase" id="F44D12.19">
    <property type="protein sequence ID" value="CE47660"/>
    <property type="gene ID" value="WBGene00219418"/>
</dbReference>
<protein>
    <submittedName>
        <fullName evidence="1">Phosphotriesterase-related protein</fullName>
    </submittedName>
</protein>
<dbReference type="GeneID" id="24104583"/>
<evidence type="ECO:0000313" key="1">
    <source>
        <dbReference type="EMBL" id="CCH63946.1"/>
    </source>
</evidence>
<organism evidence="1 2">
    <name type="scientific">Caenorhabditis elegans</name>
    <dbReference type="NCBI Taxonomy" id="6239"/>
    <lineage>
        <taxon>Eukaryota</taxon>
        <taxon>Metazoa</taxon>
        <taxon>Ecdysozoa</taxon>
        <taxon>Nematoda</taxon>
        <taxon>Chromadorea</taxon>
        <taxon>Rhabditida</taxon>
        <taxon>Rhabditina</taxon>
        <taxon>Rhabditomorpha</taxon>
        <taxon>Rhabditoidea</taxon>
        <taxon>Rhabditidae</taxon>
        <taxon>Peloderinae</taxon>
        <taxon>Caenorhabditis</taxon>
    </lineage>
</organism>